<evidence type="ECO:0008006" key="5">
    <source>
        <dbReference type="Google" id="ProtNLM"/>
    </source>
</evidence>
<keyword evidence="2" id="KW-0472">Membrane</keyword>
<keyword evidence="2" id="KW-1133">Transmembrane helix</keyword>
<dbReference type="PANTHER" id="PTHR28249:SF1">
    <property type="entry name" value="SPORULATION-SPECIFIC PROTEIN SPO7"/>
    <property type="match status" value="1"/>
</dbReference>
<dbReference type="OrthoDB" id="5599171at2759"/>
<reference evidence="3" key="1">
    <citation type="journal article" date="2020" name="Stud. Mycol.">
        <title>101 Dothideomycetes genomes: a test case for predicting lifestyles and emergence of pathogens.</title>
        <authorList>
            <person name="Haridas S."/>
            <person name="Albert R."/>
            <person name="Binder M."/>
            <person name="Bloem J."/>
            <person name="Labutti K."/>
            <person name="Salamov A."/>
            <person name="Andreopoulos B."/>
            <person name="Baker S."/>
            <person name="Barry K."/>
            <person name="Bills G."/>
            <person name="Bluhm B."/>
            <person name="Cannon C."/>
            <person name="Castanera R."/>
            <person name="Culley D."/>
            <person name="Daum C."/>
            <person name="Ezra D."/>
            <person name="Gonzalez J."/>
            <person name="Henrissat B."/>
            <person name="Kuo A."/>
            <person name="Liang C."/>
            <person name="Lipzen A."/>
            <person name="Lutzoni F."/>
            <person name="Magnuson J."/>
            <person name="Mondo S."/>
            <person name="Nolan M."/>
            <person name="Ohm R."/>
            <person name="Pangilinan J."/>
            <person name="Park H.-J."/>
            <person name="Ramirez L."/>
            <person name="Alfaro M."/>
            <person name="Sun H."/>
            <person name="Tritt A."/>
            <person name="Yoshinaga Y."/>
            <person name="Zwiers L.-H."/>
            <person name="Turgeon B."/>
            <person name="Goodwin S."/>
            <person name="Spatafora J."/>
            <person name="Crous P."/>
            <person name="Grigoriev I."/>
        </authorList>
    </citation>
    <scope>NUCLEOTIDE SEQUENCE</scope>
    <source>
        <strain evidence="3">CBS 113979</strain>
    </source>
</reference>
<evidence type="ECO:0000313" key="3">
    <source>
        <dbReference type="EMBL" id="KAF1992202.1"/>
    </source>
</evidence>
<feature type="transmembrane region" description="Helical" evidence="2">
    <location>
        <begin position="85"/>
        <end position="104"/>
    </location>
</feature>
<feature type="compositionally biased region" description="Low complexity" evidence="1">
    <location>
        <begin position="27"/>
        <end position="38"/>
    </location>
</feature>
<dbReference type="EMBL" id="ML977137">
    <property type="protein sequence ID" value="KAF1992202.1"/>
    <property type="molecule type" value="Genomic_DNA"/>
</dbReference>
<proteinExistence type="predicted"/>
<dbReference type="GO" id="GO:0071595">
    <property type="term" value="C:Nem1-Spo7 phosphatase complex"/>
    <property type="evidence" value="ECO:0007669"/>
    <property type="project" value="TreeGrafter"/>
</dbReference>
<dbReference type="GO" id="GO:0004721">
    <property type="term" value="F:phosphoprotein phosphatase activity"/>
    <property type="evidence" value="ECO:0007669"/>
    <property type="project" value="TreeGrafter"/>
</dbReference>
<organism evidence="3 4">
    <name type="scientific">Aulographum hederae CBS 113979</name>
    <dbReference type="NCBI Taxonomy" id="1176131"/>
    <lineage>
        <taxon>Eukaryota</taxon>
        <taxon>Fungi</taxon>
        <taxon>Dikarya</taxon>
        <taxon>Ascomycota</taxon>
        <taxon>Pezizomycotina</taxon>
        <taxon>Dothideomycetes</taxon>
        <taxon>Pleosporomycetidae</taxon>
        <taxon>Aulographales</taxon>
        <taxon>Aulographaceae</taxon>
    </lineage>
</organism>
<name>A0A6G1HGP3_9PEZI</name>
<feature type="region of interest" description="Disordered" evidence="1">
    <location>
        <begin position="1"/>
        <end position="49"/>
    </location>
</feature>
<dbReference type="GO" id="GO:0019888">
    <property type="term" value="F:protein phosphatase regulator activity"/>
    <property type="evidence" value="ECO:0007669"/>
    <property type="project" value="InterPro"/>
</dbReference>
<sequence>MSSSLDQIVKGAPPPNLSLPAIANSASPSGTPSESRTPTPTPSPDPASLLPSSPPQIYLNLLILEASLRTQYLTLLSRRRTNSQVLLALCLWLLYFSYCVFLSPRPDGLVGGSVYWAVDVSQKIALLGGAVMGFLFWGTGQWERGIRWPRRWVGTTNRGLRGWNCKVVIIKGGFWEQIGSLFGWLMPAWLLFPTPGQEFAVVEYTAVERKSLGSASRANLGQGRGGVEFAEEDIAPGGDCLKLLLLPKPFTPDFRENWETYRTEYWERENERRAELRKRVSARRRKIAKQEGGWLWW</sequence>
<feature type="non-terminal residue" evidence="3">
    <location>
        <position position="297"/>
    </location>
</feature>
<dbReference type="InterPro" id="IPR005605">
    <property type="entry name" value="Spo7"/>
</dbReference>
<accession>A0A6G1HGP3</accession>
<dbReference type="GO" id="GO:0006998">
    <property type="term" value="P:nuclear envelope organization"/>
    <property type="evidence" value="ECO:0007669"/>
    <property type="project" value="TreeGrafter"/>
</dbReference>
<evidence type="ECO:0000256" key="1">
    <source>
        <dbReference type="SAM" id="MobiDB-lite"/>
    </source>
</evidence>
<dbReference type="Pfam" id="PF03907">
    <property type="entry name" value="Spo7"/>
    <property type="match status" value="1"/>
</dbReference>
<feature type="transmembrane region" description="Helical" evidence="2">
    <location>
        <begin position="124"/>
        <end position="142"/>
    </location>
</feature>
<gene>
    <name evidence="3" type="ORF">K402DRAFT_300582</name>
</gene>
<keyword evidence="4" id="KW-1185">Reference proteome</keyword>
<evidence type="ECO:0000256" key="2">
    <source>
        <dbReference type="SAM" id="Phobius"/>
    </source>
</evidence>
<dbReference type="PANTHER" id="PTHR28249">
    <property type="entry name" value="SPORULATION-SPECIFIC PROTEIN SPO7"/>
    <property type="match status" value="1"/>
</dbReference>
<protein>
    <recommendedName>
        <fullName evidence="5">Spo7-domain-containing protein</fullName>
    </recommendedName>
</protein>
<dbReference type="AlphaFoldDB" id="A0A6G1HGP3"/>
<keyword evidence="2" id="KW-0812">Transmembrane</keyword>
<evidence type="ECO:0000313" key="4">
    <source>
        <dbReference type="Proteomes" id="UP000800041"/>
    </source>
</evidence>
<dbReference type="Proteomes" id="UP000800041">
    <property type="component" value="Unassembled WGS sequence"/>
</dbReference>